<accession>B0CB68</accession>
<organism evidence="1 2">
    <name type="scientific">Acaryochloris marina (strain MBIC 11017)</name>
    <dbReference type="NCBI Taxonomy" id="329726"/>
    <lineage>
        <taxon>Bacteria</taxon>
        <taxon>Bacillati</taxon>
        <taxon>Cyanobacteriota</taxon>
        <taxon>Cyanophyceae</taxon>
        <taxon>Acaryochloridales</taxon>
        <taxon>Acaryochloridaceae</taxon>
        <taxon>Acaryochloris</taxon>
    </lineage>
</organism>
<keyword evidence="2" id="KW-1185">Reference proteome</keyword>
<dbReference type="Proteomes" id="UP000000268">
    <property type="component" value="Chromosome"/>
</dbReference>
<evidence type="ECO:0000313" key="2">
    <source>
        <dbReference type="Proteomes" id="UP000000268"/>
    </source>
</evidence>
<gene>
    <name evidence="1" type="ordered locus">AM1_1686</name>
</gene>
<evidence type="ECO:0000313" key="1">
    <source>
        <dbReference type="EMBL" id="ABW26707.1"/>
    </source>
</evidence>
<reference evidence="1 2" key="1">
    <citation type="journal article" date="2008" name="Proc. Natl. Acad. Sci. U.S.A.">
        <title>Niche adaptation and genome expansion in the chlorophyll d-producing cyanobacterium Acaryochloris marina.</title>
        <authorList>
            <person name="Swingley W.D."/>
            <person name="Chen M."/>
            <person name="Cheung P.C."/>
            <person name="Conrad A.L."/>
            <person name="Dejesa L.C."/>
            <person name="Hao J."/>
            <person name="Honchak B.M."/>
            <person name="Karbach L.E."/>
            <person name="Kurdoglu A."/>
            <person name="Lahiri S."/>
            <person name="Mastrian S.D."/>
            <person name="Miyashita H."/>
            <person name="Page L."/>
            <person name="Ramakrishna P."/>
            <person name="Satoh S."/>
            <person name="Sattley W.M."/>
            <person name="Shimada Y."/>
            <person name="Taylor H.L."/>
            <person name="Tomo T."/>
            <person name="Tsuchiya T."/>
            <person name="Wang Z.T."/>
            <person name="Raymond J."/>
            <person name="Mimuro M."/>
            <person name="Blankenship R.E."/>
            <person name="Touchman J.W."/>
        </authorList>
    </citation>
    <scope>NUCLEOTIDE SEQUENCE [LARGE SCALE GENOMIC DNA]</scope>
    <source>
        <strain evidence="2">MBIC 11017</strain>
    </source>
</reference>
<dbReference type="STRING" id="329726.AM1_1686"/>
<sequence length="75" mass="8226">MTFLLLSSLTESSQNLAVLNLQSGACWHRVILGSSLIAKDFGTVWGKPQLVHANSIKSDIAMLWLLELLYPHCSG</sequence>
<dbReference type="EMBL" id="CP000828">
    <property type="protein sequence ID" value="ABW26707.1"/>
    <property type="molecule type" value="Genomic_DNA"/>
</dbReference>
<proteinExistence type="predicted"/>
<dbReference type="KEGG" id="amr:AM1_1686"/>
<dbReference type="AlphaFoldDB" id="B0CB68"/>
<name>B0CB68_ACAM1</name>
<dbReference type="HOGENOM" id="CLU_2662580_0_0_3"/>
<protein>
    <submittedName>
        <fullName evidence="1">Uncharacterized protein</fullName>
    </submittedName>
</protein>